<dbReference type="Pfam" id="PF00557">
    <property type="entry name" value="Peptidase_M24"/>
    <property type="match status" value="1"/>
</dbReference>
<gene>
    <name evidence="9" type="ORF">BGW38_003323</name>
</gene>
<dbReference type="SUPFAM" id="SSF55920">
    <property type="entry name" value="Creatinase/aminopeptidase"/>
    <property type="match status" value="1"/>
</dbReference>
<evidence type="ECO:0000256" key="5">
    <source>
        <dbReference type="ARBA" id="ARBA00023211"/>
    </source>
</evidence>
<dbReference type="Gene3D" id="3.40.350.10">
    <property type="entry name" value="Creatinase/prolidase N-terminal domain"/>
    <property type="match status" value="1"/>
</dbReference>
<evidence type="ECO:0000313" key="10">
    <source>
        <dbReference type="Proteomes" id="UP000780801"/>
    </source>
</evidence>
<proteinExistence type="inferred from homology"/>
<organism evidence="9 10">
    <name type="scientific">Lunasporangiospora selenospora</name>
    <dbReference type="NCBI Taxonomy" id="979761"/>
    <lineage>
        <taxon>Eukaryota</taxon>
        <taxon>Fungi</taxon>
        <taxon>Fungi incertae sedis</taxon>
        <taxon>Mucoromycota</taxon>
        <taxon>Mortierellomycotina</taxon>
        <taxon>Mortierellomycetes</taxon>
        <taxon>Mortierellales</taxon>
        <taxon>Mortierellaceae</taxon>
        <taxon>Lunasporangiospora</taxon>
    </lineage>
</organism>
<evidence type="ECO:0000256" key="7">
    <source>
        <dbReference type="SAM" id="MobiDB-lite"/>
    </source>
</evidence>
<dbReference type="OrthoDB" id="10261878at2759"/>
<evidence type="ECO:0000259" key="8">
    <source>
        <dbReference type="SMART" id="SM01011"/>
    </source>
</evidence>
<accession>A0A9P6KCY1</accession>
<dbReference type="CDD" id="cd01087">
    <property type="entry name" value="Prolidase"/>
    <property type="match status" value="1"/>
</dbReference>
<dbReference type="Proteomes" id="UP000780801">
    <property type="component" value="Unassembled WGS sequence"/>
</dbReference>
<dbReference type="AlphaFoldDB" id="A0A9P6KCY1"/>
<reference evidence="9" key="1">
    <citation type="journal article" date="2020" name="Fungal Divers.">
        <title>Resolving the Mortierellaceae phylogeny through synthesis of multi-gene phylogenetics and phylogenomics.</title>
        <authorList>
            <person name="Vandepol N."/>
            <person name="Liber J."/>
            <person name="Desiro A."/>
            <person name="Na H."/>
            <person name="Kennedy M."/>
            <person name="Barry K."/>
            <person name="Grigoriev I.V."/>
            <person name="Miller A.N."/>
            <person name="O'Donnell K."/>
            <person name="Stajich J.E."/>
            <person name="Bonito G."/>
        </authorList>
    </citation>
    <scope>NUCLEOTIDE SEQUENCE</scope>
    <source>
        <strain evidence="9">KOD1015</strain>
    </source>
</reference>
<dbReference type="PANTHER" id="PTHR43226:SF1">
    <property type="entry name" value="XAA-PRO DIPEPTIDASE"/>
    <property type="match status" value="1"/>
</dbReference>
<dbReference type="InterPro" id="IPR029149">
    <property type="entry name" value="Creatin/AminoP/Spt16_N"/>
</dbReference>
<sequence>MLSRLGLKYPSKLHCEKVASHLSSHYKHNCIILAKGTEVKNRDNTDTEIEFRQESNFLYLTGVQEDDFYFVYDLHSKRSYLIPPDHDPVNAIWKGPILTDKELLKKYDVDHIVRYSDLLHLLKHKIKPEKILGWNQPEKVRQIGKPALEHELEHYISHRLVHFKRFEGDCSPSPSGNDKSRYCHHRSAHDHGPYGDRNGHRGYSATQDNPFECPDEEEDRVNNVTLLEALVLARINKTPIEIALSREATRITSDAHRLVLQSVRPGMYEYQLEALFRYECARQGAKAQAYLPIVGTGVNPAYLHYTRNDQQIQNGDMILVDAACEADCYGSDVTRTFPANGKFTTEQAAIYNLVLEMQNSVINKMKKGVDWREMKTMAQRIGLRGLKDLGILRGEDNDLIESDVILVFFPHGLGHLLGLNVHDDGLGLSIQLPRKKAIAAFEKKTISSVQFHSMEEQSNSEAPALTTLPPPSARRNKLNGSSLYATPSTLLEPGMLVTVEPGIYFNPAQIEAALKSSVLGDYFDVPTLRRYMSVGGVRIEDVILILADGSAENITTAPKDPMEIERIIQEAQQERQQSHIPLADDRCLPKADTKELRTAKETCTIDSEEQRGLKKRVGVFKRLLKAIRRLF</sequence>
<dbReference type="PROSITE" id="PS00491">
    <property type="entry name" value="PROLINE_PEPTIDASE"/>
    <property type="match status" value="1"/>
</dbReference>
<feature type="region of interest" description="Disordered" evidence="7">
    <location>
        <begin position="453"/>
        <end position="479"/>
    </location>
</feature>
<keyword evidence="3 6" id="KW-0479">Metal-binding</keyword>
<dbReference type="SMART" id="SM01011">
    <property type="entry name" value="AMP_N"/>
    <property type="match status" value="1"/>
</dbReference>
<dbReference type="InterPro" id="IPR000994">
    <property type="entry name" value="Pept_M24"/>
</dbReference>
<comment type="similarity">
    <text evidence="2 6">Belongs to the peptidase M24B family.</text>
</comment>
<dbReference type="EMBL" id="JAABOA010002250">
    <property type="protein sequence ID" value="KAF9580150.1"/>
    <property type="molecule type" value="Genomic_DNA"/>
</dbReference>
<dbReference type="Pfam" id="PF05195">
    <property type="entry name" value="AMP_N"/>
    <property type="match status" value="1"/>
</dbReference>
<evidence type="ECO:0000256" key="3">
    <source>
        <dbReference type="ARBA" id="ARBA00022723"/>
    </source>
</evidence>
<feature type="compositionally biased region" description="Basic and acidic residues" evidence="7">
    <location>
        <begin position="189"/>
        <end position="199"/>
    </location>
</feature>
<dbReference type="GO" id="GO:0030145">
    <property type="term" value="F:manganese ion binding"/>
    <property type="evidence" value="ECO:0007669"/>
    <property type="project" value="InterPro"/>
</dbReference>
<dbReference type="PANTHER" id="PTHR43226">
    <property type="entry name" value="XAA-PRO AMINOPEPTIDASE 3"/>
    <property type="match status" value="1"/>
</dbReference>
<evidence type="ECO:0000256" key="4">
    <source>
        <dbReference type="ARBA" id="ARBA00022801"/>
    </source>
</evidence>
<protein>
    <recommendedName>
        <fullName evidence="8">Aminopeptidase P N-terminal domain-containing protein</fullName>
    </recommendedName>
</protein>
<name>A0A9P6KCY1_9FUNG</name>
<dbReference type="Gene3D" id="3.90.230.10">
    <property type="entry name" value="Creatinase/methionine aminopeptidase superfamily"/>
    <property type="match status" value="1"/>
</dbReference>
<comment type="caution">
    <text evidence="9">The sequence shown here is derived from an EMBL/GenBank/DDBJ whole genome shotgun (WGS) entry which is preliminary data.</text>
</comment>
<dbReference type="SUPFAM" id="SSF53092">
    <property type="entry name" value="Creatinase/prolidase N-terminal domain"/>
    <property type="match status" value="1"/>
</dbReference>
<dbReference type="GO" id="GO:0070006">
    <property type="term" value="F:metalloaminopeptidase activity"/>
    <property type="evidence" value="ECO:0007669"/>
    <property type="project" value="InterPro"/>
</dbReference>
<dbReference type="InterPro" id="IPR052433">
    <property type="entry name" value="X-Pro_dipept-like"/>
</dbReference>
<evidence type="ECO:0000313" key="9">
    <source>
        <dbReference type="EMBL" id="KAF9580150.1"/>
    </source>
</evidence>
<evidence type="ECO:0000256" key="6">
    <source>
        <dbReference type="RuleBase" id="RU000590"/>
    </source>
</evidence>
<keyword evidence="5" id="KW-0464">Manganese</keyword>
<dbReference type="InterPro" id="IPR007865">
    <property type="entry name" value="Aminopep_P_N"/>
</dbReference>
<evidence type="ECO:0000256" key="1">
    <source>
        <dbReference type="ARBA" id="ARBA00001936"/>
    </source>
</evidence>
<dbReference type="GO" id="GO:0006508">
    <property type="term" value="P:proteolysis"/>
    <property type="evidence" value="ECO:0007669"/>
    <property type="project" value="TreeGrafter"/>
</dbReference>
<comment type="cofactor">
    <cofactor evidence="1">
        <name>Mn(2+)</name>
        <dbReference type="ChEBI" id="CHEBI:29035"/>
    </cofactor>
</comment>
<feature type="domain" description="Aminopeptidase P N-terminal" evidence="8">
    <location>
        <begin position="9"/>
        <end position="141"/>
    </location>
</feature>
<evidence type="ECO:0000256" key="2">
    <source>
        <dbReference type="ARBA" id="ARBA00008766"/>
    </source>
</evidence>
<keyword evidence="4" id="KW-0378">Hydrolase</keyword>
<dbReference type="InterPro" id="IPR001131">
    <property type="entry name" value="Peptidase_M24B_aminopep-P_CS"/>
</dbReference>
<feature type="region of interest" description="Disordered" evidence="7">
    <location>
        <begin position="172"/>
        <end position="199"/>
    </location>
</feature>
<keyword evidence="10" id="KW-1185">Reference proteome</keyword>
<dbReference type="InterPro" id="IPR036005">
    <property type="entry name" value="Creatinase/aminopeptidase-like"/>
</dbReference>